<reference evidence="5" key="1">
    <citation type="submission" date="2025-08" db="UniProtKB">
        <authorList>
            <consortium name="RefSeq"/>
        </authorList>
    </citation>
    <scope>IDENTIFICATION</scope>
</reference>
<evidence type="ECO:0000259" key="3">
    <source>
        <dbReference type="PROSITE" id="PS50235"/>
    </source>
</evidence>
<evidence type="ECO:0000313" key="4">
    <source>
        <dbReference type="Proteomes" id="UP000515154"/>
    </source>
</evidence>
<dbReference type="CDD" id="cd02257">
    <property type="entry name" value="Peptidase_C19"/>
    <property type="match status" value="2"/>
</dbReference>
<dbReference type="GO" id="GO:0005829">
    <property type="term" value="C:cytosol"/>
    <property type="evidence" value="ECO:0007669"/>
    <property type="project" value="TreeGrafter"/>
</dbReference>
<keyword evidence="1" id="KW-0833">Ubl conjugation pathway</keyword>
<evidence type="ECO:0000256" key="1">
    <source>
        <dbReference type="RuleBase" id="RU366025"/>
    </source>
</evidence>
<dbReference type="InterPro" id="IPR050164">
    <property type="entry name" value="Peptidase_C19"/>
</dbReference>
<dbReference type="Proteomes" id="UP000515154">
    <property type="component" value="Linkage group LG9"/>
</dbReference>
<comment type="catalytic activity">
    <reaction evidence="1">
        <text>Thiol-dependent hydrolysis of ester, thioester, amide, peptide and isopeptide bonds formed by the C-terminal Gly of ubiquitin (a 76-residue protein attached to proteins as an intracellular targeting signal).</text>
        <dbReference type="EC" id="3.4.19.12"/>
    </reaction>
</comment>
<dbReference type="Pfam" id="PF00443">
    <property type="entry name" value="UCH"/>
    <property type="match status" value="1"/>
</dbReference>
<dbReference type="AlphaFoldDB" id="A0A6P7SRC7"/>
<dbReference type="InterPro" id="IPR001394">
    <property type="entry name" value="Peptidase_C19_UCH"/>
</dbReference>
<evidence type="ECO:0000313" key="5">
    <source>
        <dbReference type="RefSeq" id="XP_029640850.1"/>
    </source>
</evidence>
<dbReference type="PROSITE" id="PS00973">
    <property type="entry name" value="USP_2"/>
    <property type="match status" value="1"/>
</dbReference>
<gene>
    <name evidence="5" type="primary">LOC115215704</name>
</gene>
<keyword evidence="1" id="KW-0645">Protease</keyword>
<dbReference type="RefSeq" id="XP_029640850.1">
    <property type="nucleotide sequence ID" value="XM_029784990.2"/>
</dbReference>
<dbReference type="GO" id="GO:0000082">
    <property type="term" value="P:G1/S transition of mitotic cell cycle"/>
    <property type="evidence" value="ECO:0007669"/>
    <property type="project" value="TreeGrafter"/>
</dbReference>
<dbReference type="GO" id="GO:0005634">
    <property type="term" value="C:nucleus"/>
    <property type="evidence" value="ECO:0007669"/>
    <property type="project" value="TreeGrafter"/>
</dbReference>
<dbReference type="InterPro" id="IPR028889">
    <property type="entry name" value="USP"/>
</dbReference>
<dbReference type="KEGG" id="osn:115215704"/>
<dbReference type="EC" id="3.4.19.12" evidence="1"/>
<keyword evidence="4" id="KW-1185">Reference proteome</keyword>
<organism evidence="4 5">
    <name type="scientific">Octopus sinensis</name>
    <name type="common">East Asian common octopus</name>
    <dbReference type="NCBI Taxonomy" id="2607531"/>
    <lineage>
        <taxon>Eukaryota</taxon>
        <taxon>Metazoa</taxon>
        <taxon>Spiralia</taxon>
        <taxon>Lophotrochozoa</taxon>
        <taxon>Mollusca</taxon>
        <taxon>Cephalopoda</taxon>
        <taxon>Coleoidea</taxon>
        <taxon>Octopodiformes</taxon>
        <taxon>Octopoda</taxon>
        <taxon>Incirrata</taxon>
        <taxon>Octopodidae</taxon>
        <taxon>Octopus</taxon>
    </lineage>
</organism>
<dbReference type="PANTHER" id="PTHR24006:SF915">
    <property type="entry name" value="UBIQUITIN CARBOXYL-TERMINAL HYDROLASE-RELATED"/>
    <property type="match status" value="1"/>
</dbReference>
<keyword evidence="1" id="KW-0788">Thiol protease</keyword>
<dbReference type="PROSITE" id="PS00972">
    <property type="entry name" value="USP_1"/>
    <property type="match status" value="1"/>
</dbReference>
<dbReference type="GO" id="GO:0004843">
    <property type="term" value="F:cysteine-type deubiquitinase activity"/>
    <property type="evidence" value="ECO:0007669"/>
    <property type="project" value="UniProtKB-UniRule"/>
</dbReference>
<dbReference type="PANTHER" id="PTHR24006">
    <property type="entry name" value="UBIQUITIN CARBOXYL-TERMINAL HYDROLASE"/>
    <property type="match status" value="1"/>
</dbReference>
<protein>
    <recommendedName>
        <fullName evidence="1">Ubiquitin carboxyl-terminal hydrolase</fullName>
        <ecNumber evidence="1">3.4.19.12</ecNumber>
    </recommendedName>
</protein>
<sequence>MTRQAYGGKENSKLDNTLKSKMVRKKEVKQFEEGTKESPVCLSKSPTSPTTNGDNFLACANEKMQNILSLGKNNFYNKNKSSCGASVKRVLGMKRCETTPVKRARLLVDSSTNSQPQKVESPPAPAIYPLPKLALRGLTNMGNTCYLNAILQSLFSLETFATELLFINCKVSKVNPSSLHSTMANLLISQTKSESDVSKVTLLGNVREAISTVGTHFLSNDMQDAHECLNQVLDCLKEEGVKLATSTPTSNNSSSDDDDDPNCRDTFINPTVQNFEFDINRSITCKRCGVVVSKVEQCIDLSLDIPKGCNPSIQDALDLFFVKENVEYRCAKCNHDKSEVSKCISRLPRVLILHLKRYTYSVTASCNRKVIQHISIPKYLTLSSHCSETIIPAPSINSLFTSPPKARTEMEKDSSLCRRLEYTDSVNSAHKSSLFESAENADDLGVVPISTLAQEFSNNIQDENSTNHTDNKESTKSQDLSFFNDLEFGQNSKLLPDCCSTPEDNSSETKPVENGVKYLSNDDLFSLSEEERMRLAIENSLQLKTEIEDHNTSAVQWQPEQHQSMFNTEFVNGENSVLPENENNSLSCYDAENKENQQPTQNGKTDSSLIPVLVNGPHENGEVSGKTNGNNIPVVDLEIGVNQEEEDLKKAKAMSLYDLNNDDELQPSPAEFGVSVETLKRSKEEIEILKTNAVEGNLPHSYQLVSVVAHIGNTSVSGHYLSEVLDLQTNKWYSFDDKEVRLTNETEVQNTRQDSGYIFFYLSKEIANSLRSLSSNKDSCVNGH</sequence>
<dbReference type="GO" id="GO:0006508">
    <property type="term" value="P:proteolysis"/>
    <property type="evidence" value="ECO:0007669"/>
    <property type="project" value="UniProtKB-KW"/>
</dbReference>
<comment type="similarity">
    <text evidence="1">Belongs to the peptidase C19 family.</text>
</comment>
<keyword evidence="1" id="KW-0378">Hydrolase</keyword>
<feature type="region of interest" description="Disordered" evidence="2">
    <location>
        <begin position="29"/>
        <end position="50"/>
    </location>
</feature>
<dbReference type="GO" id="GO:0016579">
    <property type="term" value="P:protein deubiquitination"/>
    <property type="evidence" value="ECO:0007669"/>
    <property type="project" value="InterPro"/>
</dbReference>
<proteinExistence type="inferred from homology"/>
<evidence type="ECO:0000256" key="2">
    <source>
        <dbReference type="SAM" id="MobiDB-lite"/>
    </source>
</evidence>
<accession>A0A6P7SRC7</accession>
<feature type="region of interest" description="Disordered" evidence="2">
    <location>
        <begin position="1"/>
        <end position="20"/>
    </location>
</feature>
<dbReference type="SUPFAM" id="SSF54001">
    <property type="entry name" value="Cysteine proteinases"/>
    <property type="match status" value="1"/>
</dbReference>
<dbReference type="PROSITE" id="PS50235">
    <property type="entry name" value="USP_3"/>
    <property type="match status" value="1"/>
</dbReference>
<dbReference type="Gene3D" id="3.90.70.10">
    <property type="entry name" value="Cysteine proteinases"/>
    <property type="match status" value="2"/>
</dbReference>
<dbReference type="InterPro" id="IPR018200">
    <property type="entry name" value="USP_CS"/>
</dbReference>
<name>A0A6P7SRC7_9MOLL</name>
<feature type="domain" description="USP" evidence="3">
    <location>
        <begin position="136"/>
        <end position="764"/>
    </location>
</feature>
<dbReference type="InterPro" id="IPR038765">
    <property type="entry name" value="Papain-like_cys_pep_sf"/>
</dbReference>